<reference evidence="2" key="1">
    <citation type="submission" date="2021-11" db="EMBL/GenBank/DDBJ databases">
        <authorList>
            <person name="Herlambang A."/>
            <person name="Guo Y."/>
            <person name="Takashima Y."/>
            <person name="Nishizawa T."/>
        </authorList>
    </citation>
    <scope>NUCLEOTIDE SEQUENCE</scope>
    <source>
        <strain evidence="2">E1425</strain>
    </source>
</reference>
<feature type="transmembrane region" description="Helical" evidence="1">
    <location>
        <begin position="161"/>
        <end position="182"/>
    </location>
</feature>
<accession>A0A9P3H811</accession>
<comment type="caution">
    <text evidence="2">The sequence shown here is derived from an EMBL/GenBank/DDBJ whole genome shotgun (WGS) entry which is preliminary data.</text>
</comment>
<keyword evidence="1" id="KW-0812">Transmembrane</keyword>
<keyword evidence="3" id="KW-1185">Reference proteome</keyword>
<evidence type="ECO:0000313" key="3">
    <source>
        <dbReference type="Proteomes" id="UP000827284"/>
    </source>
</evidence>
<dbReference type="Proteomes" id="UP000827284">
    <property type="component" value="Unassembled WGS sequence"/>
</dbReference>
<dbReference type="EMBL" id="BQFW01000006">
    <property type="protein sequence ID" value="GJJ71834.1"/>
    <property type="molecule type" value="Genomic_DNA"/>
</dbReference>
<gene>
    <name evidence="2" type="ORF">EMPS_04191</name>
</gene>
<keyword evidence="1" id="KW-0472">Membrane</keyword>
<feature type="transmembrane region" description="Helical" evidence="1">
    <location>
        <begin position="105"/>
        <end position="128"/>
    </location>
</feature>
<evidence type="ECO:0000313" key="2">
    <source>
        <dbReference type="EMBL" id="GJJ71834.1"/>
    </source>
</evidence>
<feature type="transmembrane region" description="Helical" evidence="1">
    <location>
        <begin position="20"/>
        <end position="40"/>
    </location>
</feature>
<feature type="transmembrane region" description="Helical" evidence="1">
    <location>
        <begin position="60"/>
        <end position="84"/>
    </location>
</feature>
<evidence type="ECO:0000256" key="1">
    <source>
        <dbReference type="SAM" id="Phobius"/>
    </source>
</evidence>
<dbReference type="AlphaFoldDB" id="A0A9P3H811"/>
<proteinExistence type="predicted"/>
<reference evidence="2" key="2">
    <citation type="journal article" date="2022" name="Microbiol. Resour. Announc.">
        <title>Whole-Genome Sequence of Entomortierella parvispora E1425, a Mucoromycotan Fungus Associated with Burkholderiaceae-Related Endosymbiotic Bacteria.</title>
        <authorList>
            <person name="Herlambang A."/>
            <person name="Guo Y."/>
            <person name="Takashima Y."/>
            <person name="Narisawa K."/>
            <person name="Ohta H."/>
            <person name="Nishizawa T."/>
        </authorList>
    </citation>
    <scope>NUCLEOTIDE SEQUENCE</scope>
    <source>
        <strain evidence="2">E1425</strain>
    </source>
</reference>
<name>A0A9P3H811_9FUNG</name>
<sequence>MNSTTSLLNRSNRPLQIFRAALLFLGTVMLILDIMFTARIENVLKQIDDFSSAGVLTNRGVYVPSILPDLFAIFLYSTLLYVVYRRNRTTAVEPTSSMAEAAPPKVLCTNWCALRTIFTLFLVGFMLFKPFQDIDKIRSEMAREESFYMGARPVASFNSSIRSILAIMTGFLILAEYIWSVIATKNANKSRVPPTTAGNGEKC</sequence>
<protein>
    <submittedName>
        <fullName evidence="2">Uncharacterized protein</fullName>
    </submittedName>
</protein>
<keyword evidence="1" id="KW-1133">Transmembrane helix</keyword>
<organism evidence="2 3">
    <name type="scientific">Entomortierella parvispora</name>
    <dbReference type="NCBI Taxonomy" id="205924"/>
    <lineage>
        <taxon>Eukaryota</taxon>
        <taxon>Fungi</taxon>
        <taxon>Fungi incertae sedis</taxon>
        <taxon>Mucoromycota</taxon>
        <taxon>Mortierellomycotina</taxon>
        <taxon>Mortierellomycetes</taxon>
        <taxon>Mortierellales</taxon>
        <taxon>Mortierellaceae</taxon>
        <taxon>Entomortierella</taxon>
    </lineage>
</organism>